<dbReference type="EMBL" id="JACCAU010000001">
    <property type="protein sequence ID" value="NYH13632.1"/>
    <property type="molecule type" value="Genomic_DNA"/>
</dbReference>
<organism evidence="1 4">
    <name type="scientific">Paraburkholderia bryophila</name>
    <dbReference type="NCBI Taxonomy" id="420952"/>
    <lineage>
        <taxon>Bacteria</taxon>
        <taxon>Pseudomonadati</taxon>
        <taxon>Pseudomonadota</taxon>
        <taxon>Betaproteobacteria</taxon>
        <taxon>Burkholderiales</taxon>
        <taxon>Burkholderiaceae</taxon>
        <taxon>Paraburkholderia</taxon>
    </lineage>
</organism>
<dbReference type="AlphaFoldDB" id="A0A7Y9W3L0"/>
<dbReference type="EMBL" id="JACCAS010000001">
    <property type="protein sequence ID" value="NYH23897.1"/>
    <property type="molecule type" value="Genomic_DNA"/>
</dbReference>
<accession>A0A7Y9W3L0</accession>
<dbReference type="Proteomes" id="UP000540929">
    <property type="component" value="Unassembled WGS sequence"/>
</dbReference>
<sequence>MDRLTDDEISAITALLSEDRLSTFQTMAGTTRAAIALHQQMLQLAGALMSTLRASAHLHRRRSPQTAFARSAALVNESA</sequence>
<evidence type="ECO:0000313" key="3">
    <source>
        <dbReference type="Proteomes" id="UP000540929"/>
    </source>
</evidence>
<protein>
    <submittedName>
        <fullName evidence="1">Uncharacterized protein</fullName>
    </submittedName>
</protein>
<proteinExistence type="predicted"/>
<dbReference type="Proteomes" id="UP000572540">
    <property type="component" value="Unassembled WGS sequence"/>
</dbReference>
<evidence type="ECO:0000313" key="4">
    <source>
        <dbReference type="Proteomes" id="UP000572540"/>
    </source>
</evidence>
<reference evidence="3 4" key="1">
    <citation type="submission" date="2020-07" db="EMBL/GenBank/DDBJ databases">
        <title>Exploring microbial biodiversity for novel pathways involved in the catabolism of aromatic compounds derived from lignin.</title>
        <authorList>
            <person name="Elkins J."/>
        </authorList>
    </citation>
    <scope>NUCLEOTIDE SEQUENCE [LARGE SCALE GENOMIC DNA]</scope>
    <source>
        <strain evidence="1 4">H2C3B</strain>
        <strain evidence="2 3">H2C3C</strain>
    </source>
</reference>
<evidence type="ECO:0000313" key="1">
    <source>
        <dbReference type="EMBL" id="NYH13632.1"/>
    </source>
</evidence>
<name>A0A7Y9W3L0_9BURK</name>
<dbReference type="RefSeq" id="WP_179744297.1">
    <property type="nucleotide sequence ID" value="NZ_JACCAS010000001.1"/>
</dbReference>
<comment type="caution">
    <text evidence="1">The sequence shown here is derived from an EMBL/GenBank/DDBJ whole genome shotgun (WGS) entry which is preliminary data.</text>
</comment>
<evidence type="ECO:0000313" key="2">
    <source>
        <dbReference type="EMBL" id="NYH23897.1"/>
    </source>
</evidence>
<keyword evidence="3" id="KW-1185">Reference proteome</keyword>
<gene>
    <name evidence="2" type="ORF">GGD40_003376</name>
    <name evidence="1" type="ORF">GGD41_000860</name>
</gene>